<proteinExistence type="inferred from homology"/>
<evidence type="ECO:0000313" key="7">
    <source>
        <dbReference type="Proteomes" id="UP000538566"/>
    </source>
</evidence>
<dbReference type="OrthoDB" id="1494151at2"/>
<sequence>MLPVERVIGEEGLAATAGGLKLAMRLPWYRSLPFSVVEVGPLTIDGKAVDLSDARISYDGEEWALSDNGERVDTFWFVRDSAFLVLPSLNADAGSSHEVSLNLFVSPPYIPGMKRTNPQTSTLTVAAA</sequence>
<dbReference type="Pfam" id="PF19906">
    <property type="entry name" value="CGDB"/>
    <property type="match status" value="1"/>
</dbReference>
<gene>
    <name evidence="6" type="ORF">GGR37_002403</name>
</gene>
<comment type="caution">
    <text evidence="6">The sequence shown here is derived from an EMBL/GenBank/DDBJ whole genome shotgun (WGS) entry which is preliminary data.</text>
</comment>
<accession>A0A7W7EUA6</accession>
<dbReference type="InterPro" id="IPR045959">
    <property type="entry name" value="CGDB"/>
</dbReference>
<organism evidence="6 7">
    <name type="scientific">Novosphingobium taihuense</name>
    <dbReference type="NCBI Taxonomy" id="260085"/>
    <lineage>
        <taxon>Bacteria</taxon>
        <taxon>Pseudomonadati</taxon>
        <taxon>Pseudomonadota</taxon>
        <taxon>Alphaproteobacteria</taxon>
        <taxon>Sphingomonadales</taxon>
        <taxon>Sphingomonadaceae</taxon>
        <taxon>Novosphingobium</taxon>
    </lineage>
</organism>
<keyword evidence="1" id="KW-0456">Lyase</keyword>
<keyword evidence="2" id="KW-0119">Carbohydrate metabolism</keyword>
<protein>
    <recommendedName>
        <fullName evidence="4">C-deglycosylation enzyme beta subunit</fullName>
    </recommendedName>
</protein>
<dbReference type="RefSeq" id="WP_144903799.1">
    <property type="nucleotide sequence ID" value="NZ_JACHOA010000004.1"/>
</dbReference>
<evidence type="ECO:0000256" key="1">
    <source>
        <dbReference type="ARBA" id="ARBA00023239"/>
    </source>
</evidence>
<evidence type="ECO:0000256" key="2">
    <source>
        <dbReference type="ARBA" id="ARBA00023277"/>
    </source>
</evidence>
<evidence type="ECO:0000256" key="3">
    <source>
        <dbReference type="ARBA" id="ARBA00046336"/>
    </source>
</evidence>
<dbReference type="EMBL" id="JACHOA010000004">
    <property type="protein sequence ID" value="MBB4614117.1"/>
    <property type="molecule type" value="Genomic_DNA"/>
</dbReference>
<feature type="domain" description="C-glycoside deglycosidase beta subunit" evidence="5">
    <location>
        <begin position="18"/>
        <end position="109"/>
    </location>
</feature>
<evidence type="ECO:0000256" key="4">
    <source>
        <dbReference type="ARBA" id="ARBA00047208"/>
    </source>
</evidence>
<evidence type="ECO:0000259" key="5">
    <source>
        <dbReference type="Pfam" id="PF19906"/>
    </source>
</evidence>
<dbReference type="GO" id="GO:0016829">
    <property type="term" value="F:lyase activity"/>
    <property type="evidence" value="ECO:0007669"/>
    <property type="project" value="UniProtKB-KW"/>
</dbReference>
<evidence type="ECO:0000313" key="6">
    <source>
        <dbReference type="EMBL" id="MBB4614117.1"/>
    </source>
</evidence>
<reference evidence="6 7" key="1">
    <citation type="submission" date="2020-08" db="EMBL/GenBank/DDBJ databases">
        <title>Genomic Encyclopedia of Type Strains, Phase IV (KMG-IV): sequencing the most valuable type-strain genomes for metagenomic binning, comparative biology and taxonomic classification.</title>
        <authorList>
            <person name="Goeker M."/>
        </authorList>
    </citation>
    <scope>NUCLEOTIDE SEQUENCE [LARGE SCALE GENOMIC DNA]</scope>
    <source>
        <strain evidence="6 7">DSM 17507</strain>
    </source>
</reference>
<dbReference type="Proteomes" id="UP000538566">
    <property type="component" value="Unassembled WGS sequence"/>
</dbReference>
<comment type="similarity">
    <text evidence="3">Belongs to the C-glycoside deglycosidase beta subunit family.</text>
</comment>
<dbReference type="AlphaFoldDB" id="A0A7W7EUA6"/>
<name>A0A7W7EUA6_9SPHN</name>
<keyword evidence="7" id="KW-1185">Reference proteome</keyword>